<dbReference type="SUPFAM" id="SSF54001">
    <property type="entry name" value="Cysteine proteinases"/>
    <property type="match status" value="1"/>
</dbReference>
<evidence type="ECO:0000259" key="2">
    <source>
        <dbReference type="PROSITE" id="PS50235"/>
    </source>
</evidence>
<dbReference type="GO" id="GO:0005829">
    <property type="term" value="C:cytosol"/>
    <property type="evidence" value="ECO:0007669"/>
    <property type="project" value="TreeGrafter"/>
</dbReference>
<reference evidence="3" key="1">
    <citation type="submission" date="2021-02" db="EMBL/GenBank/DDBJ databases">
        <authorList>
            <person name="Nowell W R."/>
        </authorList>
    </citation>
    <scope>NUCLEOTIDE SEQUENCE</scope>
</reference>
<name>A0A816HHA2_ADIRI</name>
<feature type="domain" description="USP" evidence="2">
    <location>
        <begin position="1"/>
        <end position="156"/>
    </location>
</feature>
<keyword evidence="1" id="KW-1133">Transmembrane helix</keyword>
<dbReference type="PROSITE" id="PS00973">
    <property type="entry name" value="USP_2"/>
    <property type="match status" value="1"/>
</dbReference>
<protein>
    <recommendedName>
        <fullName evidence="2">USP domain-containing protein</fullName>
    </recommendedName>
</protein>
<dbReference type="PANTHER" id="PTHR24006">
    <property type="entry name" value="UBIQUITIN CARBOXYL-TERMINAL HYDROLASE"/>
    <property type="match status" value="1"/>
</dbReference>
<dbReference type="AlphaFoldDB" id="A0A816HHA2"/>
<dbReference type="GO" id="GO:0004843">
    <property type="term" value="F:cysteine-type deubiquitinase activity"/>
    <property type="evidence" value="ECO:0007669"/>
    <property type="project" value="InterPro"/>
</dbReference>
<dbReference type="InterPro" id="IPR001394">
    <property type="entry name" value="Peptidase_C19_UCH"/>
</dbReference>
<organism evidence="3 4">
    <name type="scientific">Adineta ricciae</name>
    <name type="common">Rotifer</name>
    <dbReference type="NCBI Taxonomy" id="249248"/>
    <lineage>
        <taxon>Eukaryota</taxon>
        <taxon>Metazoa</taxon>
        <taxon>Spiralia</taxon>
        <taxon>Gnathifera</taxon>
        <taxon>Rotifera</taxon>
        <taxon>Eurotatoria</taxon>
        <taxon>Bdelloidea</taxon>
        <taxon>Adinetida</taxon>
        <taxon>Adinetidae</taxon>
        <taxon>Adineta</taxon>
    </lineage>
</organism>
<dbReference type="PANTHER" id="PTHR24006:SF842">
    <property type="entry name" value="UBIQUITIN CARBOXYL-TERMINAL HYDROLASE 40"/>
    <property type="match status" value="1"/>
</dbReference>
<evidence type="ECO:0000313" key="3">
    <source>
        <dbReference type="EMBL" id="CAF1688288.1"/>
    </source>
</evidence>
<evidence type="ECO:0000313" key="4">
    <source>
        <dbReference type="Proteomes" id="UP000663828"/>
    </source>
</evidence>
<sequence>LVVQDSPNLQNSLANMFTIHEHLIGDNQYRCSSCANTLCDAEKWAKISKLPPILTLPLQRFVYDIKTGNRLKKTTRYEFPFDIDLKEFCDDSVIATVYELFAVVIHKGTCYSGHYYGYIKDVDQIGTWTRPPPPASPAVGCHTSIPLENMLYFRSQNHQINRKHRTLVPVRTPVQMNLSNRRKKRRKKLIYFARYCCPMMIGSQLMIF</sequence>
<comment type="caution">
    <text evidence="3">The sequence shown here is derived from an EMBL/GenBank/DDBJ whole genome shotgun (WGS) entry which is preliminary data.</text>
</comment>
<dbReference type="InterPro" id="IPR018200">
    <property type="entry name" value="USP_CS"/>
</dbReference>
<dbReference type="Pfam" id="PF00443">
    <property type="entry name" value="UCH"/>
    <property type="match status" value="1"/>
</dbReference>
<dbReference type="InterPro" id="IPR050164">
    <property type="entry name" value="Peptidase_C19"/>
</dbReference>
<dbReference type="GO" id="GO:0005634">
    <property type="term" value="C:nucleus"/>
    <property type="evidence" value="ECO:0007669"/>
    <property type="project" value="TreeGrafter"/>
</dbReference>
<feature type="transmembrane region" description="Helical" evidence="1">
    <location>
        <begin position="189"/>
        <end position="207"/>
    </location>
</feature>
<dbReference type="InterPro" id="IPR028889">
    <property type="entry name" value="USP"/>
</dbReference>
<dbReference type="GO" id="GO:0016579">
    <property type="term" value="P:protein deubiquitination"/>
    <property type="evidence" value="ECO:0007669"/>
    <property type="project" value="InterPro"/>
</dbReference>
<dbReference type="EMBL" id="CAJNOR010018213">
    <property type="protein sequence ID" value="CAF1688288.1"/>
    <property type="molecule type" value="Genomic_DNA"/>
</dbReference>
<keyword evidence="1" id="KW-0812">Transmembrane</keyword>
<dbReference type="Gene3D" id="3.90.70.10">
    <property type="entry name" value="Cysteine proteinases"/>
    <property type="match status" value="1"/>
</dbReference>
<feature type="non-terminal residue" evidence="3">
    <location>
        <position position="1"/>
    </location>
</feature>
<dbReference type="InterPro" id="IPR038765">
    <property type="entry name" value="Papain-like_cys_pep_sf"/>
</dbReference>
<keyword evidence="1" id="KW-0472">Membrane</keyword>
<evidence type="ECO:0000256" key="1">
    <source>
        <dbReference type="SAM" id="Phobius"/>
    </source>
</evidence>
<dbReference type="Proteomes" id="UP000663828">
    <property type="component" value="Unassembled WGS sequence"/>
</dbReference>
<accession>A0A816HHA2</accession>
<keyword evidence="4" id="KW-1185">Reference proteome</keyword>
<proteinExistence type="predicted"/>
<dbReference type="PROSITE" id="PS50235">
    <property type="entry name" value="USP_3"/>
    <property type="match status" value="1"/>
</dbReference>
<gene>
    <name evidence="3" type="ORF">XAT740_LOCUS62785</name>
</gene>